<dbReference type="RefSeq" id="WP_140840395.1">
    <property type="nucleotide sequence ID" value="NZ_RCZI01000002.1"/>
</dbReference>
<sequence>MSKEETQGRLLSKMAKFVRNPLKDWAELDAQDAGAGENGYSREMLKEMIERRQRNDFVRRREFDMLRKLRQREAAGARDPDQPSSLNVGSTSGKTEGRALTLKKIDEIEEQMSKQWWKGGPVDDAGPSVNPEVLAAQRARAYADTTPGLPPEHSVPAPSAGAPDSAPASLPSSAPAPLLVYDSALDEAAIRFAHGDDVGAESILLQSLVAEGQADHNENWLALLDLYRAIGDAEKFAAASTRYAQRLRRSGPEWVSLRALARGAQTQAAAAGAHGADWRSPPQLTRESLSDLTRALSAAGSVWTLDWRVLSGIDAGAAGPLRSLFAHWSASPVDMRFLGVARLLAVIEKATPVNERDVEQTWWQLRMAALRLLNQVDQFELAALNYCITYEVSPPPWEEPRGRCIAAEAPGPSSSATDAFALSTIGDAPPELSSGHESMSAVLAGDLSGDAVSTWRRLDAEIAEAEQSHPAAPATISCAALVRLDLAAAGTLLTWVTERDANGQRVQFVDAHRLIAAFFKVVGIADHALVRVREN</sequence>
<evidence type="ECO:0000259" key="2">
    <source>
        <dbReference type="Pfam" id="PF13466"/>
    </source>
</evidence>
<protein>
    <submittedName>
        <fullName evidence="3">STAS domain-containing protein</fullName>
    </submittedName>
</protein>
<evidence type="ECO:0000256" key="1">
    <source>
        <dbReference type="SAM" id="MobiDB-lite"/>
    </source>
</evidence>
<dbReference type="Proteomes" id="UP000319212">
    <property type="component" value="Unassembled WGS sequence"/>
</dbReference>
<feature type="region of interest" description="Disordered" evidence="1">
    <location>
        <begin position="144"/>
        <end position="172"/>
    </location>
</feature>
<feature type="compositionally biased region" description="Polar residues" evidence="1">
    <location>
        <begin position="82"/>
        <end position="94"/>
    </location>
</feature>
<accession>A0A502DTD7</accession>
<feature type="compositionally biased region" description="Low complexity" evidence="1">
    <location>
        <begin position="156"/>
        <end position="172"/>
    </location>
</feature>
<evidence type="ECO:0000313" key="3">
    <source>
        <dbReference type="EMBL" id="TPG28668.1"/>
    </source>
</evidence>
<organism evidence="3 4">
    <name type="scientific">Variovorax guangxiensis</name>
    <dbReference type="NCBI Taxonomy" id="1775474"/>
    <lineage>
        <taxon>Bacteria</taxon>
        <taxon>Pseudomonadati</taxon>
        <taxon>Pseudomonadota</taxon>
        <taxon>Betaproteobacteria</taxon>
        <taxon>Burkholderiales</taxon>
        <taxon>Comamonadaceae</taxon>
        <taxon>Variovorax</taxon>
    </lineage>
</organism>
<feature type="compositionally biased region" description="Basic and acidic residues" evidence="1">
    <location>
        <begin position="71"/>
        <end position="81"/>
    </location>
</feature>
<proteinExistence type="predicted"/>
<dbReference type="InterPro" id="IPR058548">
    <property type="entry name" value="MlaB-like_STAS"/>
</dbReference>
<feature type="domain" description="MlaB-like STAS" evidence="2">
    <location>
        <begin position="443"/>
        <end position="524"/>
    </location>
</feature>
<name>A0A502DTD7_9BURK</name>
<dbReference type="Pfam" id="PF13466">
    <property type="entry name" value="STAS_2"/>
    <property type="match status" value="1"/>
</dbReference>
<gene>
    <name evidence="3" type="ORF">EAH82_07675</name>
</gene>
<dbReference type="AlphaFoldDB" id="A0A502DTD7"/>
<evidence type="ECO:0000313" key="4">
    <source>
        <dbReference type="Proteomes" id="UP000319212"/>
    </source>
</evidence>
<dbReference type="OrthoDB" id="5298269at2"/>
<feature type="region of interest" description="Disordered" evidence="1">
    <location>
        <begin position="71"/>
        <end position="99"/>
    </location>
</feature>
<reference evidence="3 4" key="1">
    <citation type="journal article" date="2019" name="Environ. Microbiol.">
        <title>Species interactions and distinct microbial communities in high Arctic permafrost affected cryosols are associated with the CH4 and CO2 gas fluxes.</title>
        <authorList>
            <person name="Altshuler I."/>
            <person name="Hamel J."/>
            <person name="Turney S."/>
            <person name="Magnuson E."/>
            <person name="Levesque R."/>
            <person name="Greer C."/>
            <person name="Whyte L.G."/>
        </authorList>
    </citation>
    <scope>NUCLEOTIDE SEQUENCE [LARGE SCALE GENOMIC DNA]</scope>
    <source>
        <strain evidence="3 4">S06.C</strain>
    </source>
</reference>
<dbReference type="EMBL" id="RCZI01000002">
    <property type="protein sequence ID" value="TPG28668.1"/>
    <property type="molecule type" value="Genomic_DNA"/>
</dbReference>
<comment type="caution">
    <text evidence="3">The sequence shown here is derived from an EMBL/GenBank/DDBJ whole genome shotgun (WGS) entry which is preliminary data.</text>
</comment>